<dbReference type="InterPro" id="IPR011990">
    <property type="entry name" value="TPR-like_helical_dom_sf"/>
</dbReference>
<evidence type="ECO:0000256" key="3">
    <source>
        <dbReference type="PROSITE-ProRule" id="PRU00708"/>
    </source>
</evidence>
<dbReference type="GeneID" id="105040127"/>
<dbReference type="OrthoDB" id="727945at2759"/>
<dbReference type="PROSITE" id="PS51375">
    <property type="entry name" value="PPR"/>
    <property type="match status" value="3"/>
</dbReference>
<dbReference type="Pfam" id="PF20431">
    <property type="entry name" value="E_motif"/>
    <property type="match status" value="1"/>
</dbReference>
<dbReference type="PANTHER" id="PTHR47926">
    <property type="entry name" value="PENTATRICOPEPTIDE REPEAT-CONTAINING PROTEIN"/>
    <property type="match status" value="1"/>
</dbReference>
<dbReference type="GO" id="GO:0003729">
    <property type="term" value="F:mRNA binding"/>
    <property type="evidence" value="ECO:0007669"/>
    <property type="project" value="UniProtKB-ARBA"/>
</dbReference>
<dbReference type="Pfam" id="PF14432">
    <property type="entry name" value="DYW_deaminase"/>
    <property type="match status" value="1"/>
</dbReference>
<feature type="domain" description="DYW" evidence="5">
    <location>
        <begin position="516"/>
        <end position="584"/>
    </location>
</feature>
<dbReference type="InParanoid" id="A0A6I9QT34"/>
<feature type="repeat" description="PPR" evidence="3">
    <location>
        <begin position="243"/>
        <end position="273"/>
    </location>
</feature>
<organism evidence="6 7">
    <name type="scientific">Elaeis guineensis var. tenera</name>
    <name type="common">Oil palm</name>
    <dbReference type="NCBI Taxonomy" id="51953"/>
    <lineage>
        <taxon>Eukaryota</taxon>
        <taxon>Viridiplantae</taxon>
        <taxon>Streptophyta</taxon>
        <taxon>Embryophyta</taxon>
        <taxon>Tracheophyta</taxon>
        <taxon>Spermatophyta</taxon>
        <taxon>Magnoliopsida</taxon>
        <taxon>Liliopsida</taxon>
        <taxon>Arecaceae</taxon>
        <taxon>Arecoideae</taxon>
        <taxon>Cocoseae</taxon>
        <taxon>Elaeidinae</taxon>
        <taxon>Elaeis</taxon>
    </lineage>
</organism>
<dbReference type="NCBIfam" id="TIGR00756">
    <property type="entry name" value="PPR"/>
    <property type="match status" value="4"/>
</dbReference>
<dbReference type="InterPro" id="IPR032867">
    <property type="entry name" value="DYW_dom"/>
</dbReference>
<protein>
    <submittedName>
        <fullName evidence="7">Pentatricopeptide repeat-containing protein At3g56550</fullName>
    </submittedName>
</protein>
<dbReference type="Pfam" id="PF01535">
    <property type="entry name" value="PPR"/>
    <property type="match status" value="2"/>
</dbReference>
<feature type="region of interest" description="Disordered" evidence="4">
    <location>
        <begin position="489"/>
        <end position="511"/>
    </location>
</feature>
<dbReference type="AlphaFoldDB" id="A0A6I9QT34"/>
<feature type="repeat" description="PPR" evidence="3">
    <location>
        <begin position="274"/>
        <end position="308"/>
    </location>
</feature>
<evidence type="ECO:0000313" key="7">
    <source>
        <dbReference type="RefSeq" id="XP_010914819.1"/>
    </source>
</evidence>
<dbReference type="GO" id="GO:0008270">
    <property type="term" value="F:zinc ion binding"/>
    <property type="evidence" value="ECO:0007669"/>
    <property type="project" value="InterPro"/>
</dbReference>
<comment type="similarity">
    <text evidence="1">Belongs to the PPR family. PCMP-H subfamily.</text>
</comment>
<dbReference type="Proteomes" id="UP000504607">
    <property type="component" value="Chromosome 2"/>
</dbReference>
<dbReference type="FunFam" id="1.25.40.10:FF:000690">
    <property type="entry name" value="Pentatricopeptide repeat-containing protein"/>
    <property type="match status" value="1"/>
</dbReference>
<dbReference type="RefSeq" id="XP_010914819.1">
    <property type="nucleotide sequence ID" value="XM_010916517.3"/>
</dbReference>
<dbReference type="GO" id="GO:0009451">
    <property type="term" value="P:RNA modification"/>
    <property type="evidence" value="ECO:0007669"/>
    <property type="project" value="InterPro"/>
</dbReference>
<evidence type="ECO:0000313" key="6">
    <source>
        <dbReference type="Proteomes" id="UP000504607"/>
    </source>
</evidence>
<keyword evidence="2" id="KW-0677">Repeat</keyword>
<evidence type="ECO:0000256" key="2">
    <source>
        <dbReference type="ARBA" id="ARBA00022737"/>
    </source>
</evidence>
<evidence type="ECO:0000256" key="1">
    <source>
        <dbReference type="ARBA" id="ARBA00006643"/>
    </source>
</evidence>
<dbReference type="InterPro" id="IPR046848">
    <property type="entry name" value="E_motif"/>
</dbReference>
<keyword evidence="6" id="KW-1185">Reference proteome</keyword>
<proteinExistence type="inferred from homology"/>
<name>A0A6I9QT34_ELAGV</name>
<dbReference type="InterPro" id="IPR046960">
    <property type="entry name" value="PPR_At4g14850-like_plant"/>
</dbReference>
<feature type="repeat" description="PPR" evidence="3">
    <location>
        <begin position="172"/>
        <end position="206"/>
    </location>
</feature>
<dbReference type="FunFam" id="1.25.40.10:FF:000344">
    <property type="entry name" value="Pentatricopeptide repeat-containing protein"/>
    <property type="match status" value="1"/>
</dbReference>
<dbReference type="InterPro" id="IPR002885">
    <property type="entry name" value="PPR_rpt"/>
</dbReference>
<evidence type="ECO:0000256" key="4">
    <source>
        <dbReference type="SAM" id="MobiDB-lite"/>
    </source>
</evidence>
<sequence length="584" mass="64341">MCRAASLLTHLQGCNSMRRLRKIHAQVIVNGLLSNPAVSAKLLAFCATSAAGDLSYSRLLFSHLPPPLHLDHWNSLIRGSSRGPAPIDSLRLYNAMARSSSVSRPDAVTFSFLLKACERSKATAKCREAHGSIVRIGFSSSVIVCTNLTRCYAENGLIDDSRKMFDEMPERDLVSWNSMIACYCRAGLHEEALKIYDKMRVLGVGLDEFTAVGLLSSCAHVGALNFGIQVQEFAEKNGFLGRNIYVGNALVDMYAKCGSLDGARQVFDRMRRRDGFTWNSMIVGLGVHGHGDEAISFFDRMLMAGLRPNSVSFLGLLMGCSHQGLVGEGIKYFQLMNSEFNLQPDLKHYGCMVDMFGRAGELEKALEVIRSSPCSADPVLWRTLLSACKIHKKVEMGETAFENLSHLSAHNAGDCALLAGIYAGVGDSQGVARMRKLVKDQGIKTTPGWTWIEVHGEVRKFVVGDTSHPDTKEIYEKLKEMISRAASLGSAEERSKVQPSKEDAAVEGLENGGDCHSEMLAIAFGLMKTSEETSLRIAKNLRVCKDCHSLTKMVSKIYGREIIVRDRVRFHHFKGGSCSCSDYW</sequence>
<evidence type="ECO:0000259" key="5">
    <source>
        <dbReference type="Pfam" id="PF14432"/>
    </source>
</evidence>
<dbReference type="Pfam" id="PF13041">
    <property type="entry name" value="PPR_2"/>
    <property type="match status" value="2"/>
</dbReference>
<dbReference type="Pfam" id="PF20430">
    <property type="entry name" value="Eplus_motif"/>
    <property type="match status" value="1"/>
</dbReference>
<gene>
    <name evidence="7" type="primary">LOC105040127</name>
</gene>
<dbReference type="KEGG" id="egu:105040127"/>
<dbReference type="InterPro" id="IPR046849">
    <property type="entry name" value="E2_motif"/>
</dbReference>
<dbReference type="Gene3D" id="1.25.40.10">
    <property type="entry name" value="Tetratricopeptide repeat domain"/>
    <property type="match status" value="2"/>
</dbReference>
<accession>A0A6I9QT34</accession>
<reference evidence="7" key="1">
    <citation type="submission" date="2025-08" db="UniProtKB">
        <authorList>
            <consortium name="RefSeq"/>
        </authorList>
    </citation>
    <scope>IDENTIFICATION</scope>
</reference>
<feature type="compositionally biased region" description="Basic and acidic residues" evidence="4">
    <location>
        <begin position="491"/>
        <end position="504"/>
    </location>
</feature>